<gene>
    <name evidence="8" type="ORF">DQG23_27080</name>
</gene>
<dbReference type="PANTHER" id="PTHR34220:SF7">
    <property type="entry name" value="SENSOR HISTIDINE KINASE YPDA"/>
    <property type="match status" value="1"/>
</dbReference>
<proteinExistence type="predicted"/>
<evidence type="ECO:0000256" key="2">
    <source>
        <dbReference type="ARBA" id="ARBA00022475"/>
    </source>
</evidence>
<comment type="subcellular location">
    <subcellularLocation>
        <location evidence="1">Cell membrane</location>
        <topology evidence="1">Multi-pass membrane protein</topology>
    </subcellularLocation>
</comment>
<keyword evidence="5 6" id="KW-0472">Membrane</keyword>
<dbReference type="EMBL" id="QMFB01000019">
    <property type="protein sequence ID" value="RAV17313.1"/>
    <property type="molecule type" value="Genomic_DNA"/>
</dbReference>
<dbReference type="PROSITE" id="PS50885">
    <property type="entry name" value="HAMP"/>
    <property type="match status" value="1"/>
</dbReference>
<evidence type="ECO:0000256" key="6">
    <source>
        <dbReference type="SAM" id="Phobius"/>
    </source>
</evidence>
<dbReference type="Pfam" id="PF00672">
    <property type="entry name" value="HAMP"/>
    <property type="match status" value="1"/>
</dbReference>
<evidence type="ECO:0000256" key="5">
    <source>
        <dbReference type="ARBA" id="ARBA00023136"/>
    </source>
</evidence>
<dbReference type="SUPFAM" id="SSF158472">
    <property type="entry name" value="HAMP domain-like"/>
    <property type="match status" value="1"/>
</dbReference>
<dbReference type="PANTHER" id="PTHR34220">
    <property type="entry name" value="SENSOR HISTIDINE KINASE YPDA"/>
    <property type="match status" value="1"/>
</dbReference>
<evidence type="ECO:0000313" key="8">
    <source>
        <dbReference type="EMBL" id="RAV17313.1"/>
    </source>
</evidence>
<evidence type="ECO:0000256" key="1">
    <source>
        <dbReference type="ARBA" id="ARBA00004651"/>
    </source>
</evidence>
<accession>A0A329MF51</accession>
<keyword evidence="2" id="KW-1003">Cell membrane</keyword>
<keyword evidence="3" id="KW-0597">Phosphoprotein</keyword>
<dbReference type="CDD" id="cd06225">
    <property type="entry name" value="HAMP"/>
    <property type="match status" value="1"/>
</dbReference>
<keyword evidence="6" id="KW-0812">Transmembrane</keyword>
<evidence type="ECO:0000256" key="4">
    <source>
        <dbReference type="ARBA" id="ARBA00022679"/>
    </source>
</evidence>
<dbReference type="AlphaFoldDB" id="A0A329MF51"/>
<sequence length="658" mass="76034">MFRSTSLFEAGIAPFLDRKEMIDADADLDDCFVICRSTLLIFRLSTMNNAVIMPPYRNPWGLERNVMRLLRERGFSIYAKLLISFLFVVLPLYVIALISNQNGSEMVKEELRRSLGSKVHFYLSTFDSEMMRIVQLRNEYVSDKDLQDISLLSPIMSDYQYTQSVSRIIDRLNVLKSSSLYVRDVKVSVPSLNRTISTKTYSDSLENTELSPKKNMNGALDASILQADNQYYIAGSYPLALPQDTAPLYYVKITLSEEKIMQSLSDINHNLKGGAILFGSDLSWSIHSESEKPFLPQVLPYAQEMAKSGANEASQLMRSNGKDYFVFYERSPKLNTALLVYIPEDEILGPLKKNRIWLWTLSIVSVTISVLFSVWIHRLIRRPIRTMVQALRNVEAGRTGIVIHYRFKDEFGYMYNQFNAMTKRLNVLIHEVYEQQIRAQRAELKQLQSQINPHFLYNSYFVLYRIARLHDIDNVIRLAQHLGDYFRFITRSSNDEVPLSEEWKHTLAYIEIQMIRYRKRMQTRYDEIPEACREIKVPRLLLQPVMENAYEHGLTNKASGGLVTVQFLYRERSLTIVIEDNGDELSSEQIRLMQQKLKQYDDWTETTGILNVHKRIQLKFGSRFGLQVSRASIGGLRVEMTIPAQEEENGDVPTVSGG</sequence>
<dbReference type="Pfam" id="PF06580">
    <property type="entry name" value="His_kinase"/>
    <property type="match status" value="1"/>
</dbReference>
<dbReference type="InterPro" id="IPR003660">
    <property type="entry name" value="HAMP_dom"/>
</dbReference>
<dbReference type="SUPFAM" id="SSF55874">
    <property type="entry name" value="ATPase domain of HSP90 chaperone/DNA topoisomerase II/histidine kinase"/>
    <property type="match status" value="1"/>
</dbReference>
<feature type="transmembrane region" description="Helical" evidence="6">
    <location>
        <begin position="356"/>
        <end position="376"/>
    </location>
</feature>
<organism evidence="8 9">
    <name type="scientific">Paenibacillus contaminans</name>
    <dbReference type="NCBI Taxonomy" id="450362"/>
    <lineage>
        <taxon>Bacteria</taxon>
        <taxon>Bacillati</taxon>
        <taxon>Bacillota</taxon>
        <taxon>Bacilli</taxon>
        <taxon>Bacillales</taxon>
        <taxon>Paenibacillaceae</taxon>
        <taxon>Paenibacillus</taxon>
    </lineage>
</organism>
<keyword evidence="4" id="KW-0808">Transferase</keyword>
<dbReference type="Gene3D" id="1.10.8.500">
    <property type="entry name" value="HAMP domain in histidine kinase"/>
    <property type="match status" value="1"/>
</dbReference>
<dbReference type="InterPro" id="IPR010559">
    <property type="entry name" value="Sig_transdc_His_kin_internal"/>
</dbReference>
<evidence type="ECO:0000259" key="7">
    <source>
        <dbReference type="PROSITE" id="PS50885"/>
    </source>
</evidence>
<dbReference type="SMART" id="SM00304">
    <property type="entry name" value="HAMP"/>
    <property type="match status" value="1"/>
</dbReference>
<dbReference type="InterPro" id="IPR050640">
    <property type="entry name" value="Bact_2-comp_sensor_kinase"/>
</dbReference>
<evidence type="ECO:0000256" key="3">
    <source>
        <dbReference type="ARBA" id="ARBA00022553"/>
    </source>
</evidence>
<feature type="domain" description="HAMP" evidence="7">
    <location>
        <begin position="378"/>
        <end position="430"/>
    </location>
</feature>
<dbReference type="GO" id="GO:0000155">
    <property type="term" value="F:phosphorelay sensor kinase activity"/>
    <property type="evidence" value="ECO:0007669"/>
    <property type="project" value="InterPro"/>
</dbReference>
<keyword evidence="6" id="KW-1133">Transmembrane helix</keyword>
<feature type="transmembrane region" description="Helical" evidence="6">
    <location>
        <begin position="77"/>
        <end position="98"/>
    </location>
</feature>
<protein>
    <recommendedName>
        <fullName evidence="7">HAMP domain-containing protein</fullName>
    </recommendedName>
</protein>
<dbReference type="Gene3D" id="3.30.450.20">
    <property type="entry name" value="PAS domain"/>
    <property type="match status" value="1"/>
</dbReference>
<comment type="caution">
    <text evidence="8">The sequence shown here is derived from an EMBL/GenBank/DDBJ whole genome shotgun (WGS) entry which is preliminary data.</text>
</comment>
<dbReference type="Proteomes" id="UP000250369">
    <property type="component" value="Unassembled WGS sequence"/>
</dbReference>
<dbReference type="Gene3D" id="3.30.565.10">
    <property type="entry name" value="Histidine kinase-like ATPase, C-terminal domain"/>
    <property type="match status" value="1"/>
</dbReference>
<keyword evidence="9" id="KW-1185">Reference proteome</keyword>
<dbReference type="GO" id="GO:0005886">
    <property type="term" value="C:plasma membrane"/>
    <property type="evidence" value="ECO:0007669"/>
    <property type="project" value="UniProtKB-SubCell"/>
</dbReference>
<name>A0A329MF51_9BACL</name>
<reference evidence="8 9" key="1">
    <citation type="journal article" date="2009" name="Int. J. Syst. Evol. Microbiol.">
        <title>Paenibacillus contaminans sp. nov., isolated from a contaminated laboratory plate.</title>
        <authorList>
            <person name="Chou J.H."/>
            <person name="Lee J.H."/>
            <person name="Lin M.C."/>
            <person name="Chang P.S."/>
            <person name="Arun A.B."/>
            <person name="Young C.C."/>
            <person name="Chen W.M."/>
        </authorList>
    </citation>
    <scope>NUCLEOTIDE SEQUENCE [LARGE SCALE GENOMIC DNA]</scope>
    <source>
        <strain evidence="8 9">CKOBP-6</strain>
    </source>
</reference>
<dbReference type="InterPro" id="IPR036890">
    <property type="entry name" value="HATPase_C_sf"/>
</dbReference>
<evidence type="ECO:0000313" key="9">
    <source>
        <dbReference type="Proteomes" id="UP000250369"/>
    </source>
</evidence>